<feature type="region of interest" description="Disordered" evidence="7">
    <location>
        <begin position="1269"/>
        <end position="1300"/>
    </location>
</feature>
<sequence>MPAPYISTPQTTDATYLTNGLDRLGDMSPEKSFFAPPQKQDLISQMRSARQNGGNLKTPRAGGRDALRLLPNGNNGKGEFTPLMKSVTKNNIARRMSGRKSVGSETPDYHRSGYAHGATPALPRLDENSQLNGDHTSSSAINDSDFTPLPHNLSSSAHSTPLAQLPSRTAGGVVNDGNMMTLREQEGIIDKIEKENFGLKMKIHFLEDAMSKRGGEFNAAALRENTDLKVTKITMQRELHKFKKNIAQAERDAEVYRLQLEEYREKIKRRHADETTRAEMERLRDELRQKDELLETLQDEQEMSHAKDTAETKRLREELEDVQADLREKERQLESREDEIDELKLNASKESNAAAELEDELDSARQQIENLKQDLGKAEQEASEAKDDREDAFAGKRKAEQDLEELQDEMANKSFSTKGLNRQLEEKTAKLEEELEELQEHFNKSQKELDEKSQAERRLQEKVRDLEKEGAADARGLRQELEVTRQQRDTFERKFNHMAKQVETLQKELQTLSDEKELLQSRHDALTTESAQLQKDLEQSRKSIHALEEAVEDEQRRAAQQDSILRAQHQQEIDLLNEQVDNLHRQVNSKENDHAADLEEWEAKRKSLESSWAKADEKATGLQRTVDKLHDAQGTLSGREMKMHEALESEKQRHLQEEKVLTKQIEELNEDLALKRSTAENSRTEVNNAKEELRISIREQAALKEKVADLEEEIEVLQADMEQEHQLLEELQKKSHESVDAQVSKLRKEKQTLQDSLANVQIDLSNARRDLGIAENDRDDLEAKLQKPSKSPNDTFNVDTEKRDLKRSKQKLEKEVDRLKTERDNLAKANQDLEDEINGELERAAAEETRLNQELDQLRNQRYSKAEDRDRELTSATNKVTRLEARIKDLENMLDNQSKLAASPDADISGLKQDMADARKNEASALKRETELKTTNRDLRMQINDLERELHDARLAQLKSPSVSPPSSNSKELARLRQELVDARADLKTARTRNHELERSSRNIFRKEAEQPDSLQARIKSTTAEARELSEKVADQENVISDLHIEIQYLQTQQQETRNISQTLMSRDRQIKDLETQLARLESRPQKAGAQDVNDLSVRLSTRDSELKETKRQLLRIRTERRIANEKADAVENELEVLQGRYEGMLEKLSSGQHSKDEVREKEVRGLMKEITFLKARCKRAERLRKDAAWAKDWVRREEQVRVKCNQIDLRILKEMGVQIPRREKYEKKLSPKQKFRAGVFTVIAAMRISNLQEDWAEWKAVGEELKAASMGAKGKAKQQSERRRASSGVEGRTTKMRGV</sequence>
<evidence type="ECO:0000256" key="1">
    <source>
        <dbReference type="ARBA" id="ARBA00004267"/>
    </source>
</evidence>
<keyword evidence="5" id="KW-0206">Cytoskeleton</keyword>
<feature type="region of interest" description="Disordered" evidence="7">
    <location>
        <begin position="51"/>
        <end position="82"/>
    </location>
</feature>
<feature type="compositionally biased region" description="Basic and acidic residues" evidence="7">
    <location>
        <begin position="371"/>
        <end position="401"/>
    </location>
</feature>
<keyword evidence="2" id="KW-0963">Cytoplasm</keyword>
<evidence type="ECO:0000256" key="3">
    <source>
        <dbReference type="ARBA" id="ARBA00022553"/>
    </source>
</evidence>
<dbReference type="EMBL" id="KB822718">
    <property type="protein sequence ID" value="ETN42854.1"/>
    <property type="molecule type" value="Genomic_DNA"/>
</dbReference>
<feature type="compositionally biased region" description="Polar residues" evidence="7">
    <location>
        <begin position="128"/>
        <end position="145"/>
    </location>
</feature>
<evidence type="ECO:0000256" key="4">
    <source>
        <dbReference type="ARBA" id="ARBA00023054"/>
    </source>
</evidence>
<feature type="coiled-coil region" evidence="6">
    <location>
        <begin position="929"/>
        <end position="1184"/>
    </location>
</feature>
<feature type="compositionally biased region" description="Polar residues" evidence="7">
    <location>
        <begin position="152"/>
        <end position="162"/>
    </location>
</feature>
<proteinExistence type="predicted"/>
<feature type="region of interest" description="Disordered" evidence="7">
    <location>
        <begin position="781"/>
        <end position="812"/>
    </location>
</feature>
<dbReference type="Proteomes" id="UP000030752">
    <property type="component" value="Unassembled WGS sequence"/>
</dbReference>
<comment type="subcellular location">
    <subcellularLocation>
        <location evidence="1">Cytoplasm</location>
        <location evidence="1">Cytoskeleton</location>
        <location evidence="1">Microtubule organizing center</location>
    </subcellularLocation>
</comment>
<feature type="domain" description="Pericentrin/AKAP-450 centrosomal targeting" evidence="9">
    <location>
        <begin position="1177"/>
        <end position="1256"/>
    </location>
</feature>
<gene>
    <name evidence="10" type="ORF">HMPREF1541_02012</name>
</gene>
<dbReference type="RefSeq" id="XP_008714590.1">
    <property type="nucleotide sequence ID" value="XM_008716368.1"/>
</dbReference>
<dbReference type="eggNOG" id="ENOG502R0AV">
    <property type="taxonomic scope" value="Eukaryota"/>
</dbReference>
<keyword evidence="4 6" id="KW-0175">Coiled coil</keyword>
<feature type="compositionally biased region" description="Basic and acidic residues" evidence="7">
    <location>
        <begin position="326"/>
        <end position="335"/>
    </location>
</feature>
<name>W2S4G9_CYPE1</name>
<evidence type="ECO:0000313" key="10">
    <source>
        <dbReference type="EMBL" id="ETN42854.1"/>
    </source>
</evidence>
<reference evidence="10 11" key="1">
    <citation type="submission" date="2013-03" db="EMBL/GenBank/DDBJ databases">
        <title>The Genome Sequence of Phialophora europaea CBS 101466.</title>
        <authorList>
            <consortium name="The Broad Institute Genomics Platform"/>
            <person name="Cuomo C."/>
            <person name="de Hoog S."/>
            <person name="Gorbushina A."/>
            <person name="Walker B."/>
            <person name="Young S.K."/>
            <person name="Zeng Q."/>
            <person name="Gargeya S."/>
            <person name="Fitzgerald M."/>
            <person name="Haas B."/>
            <person name="Abouelleil A."/>
            <person name="Allen A.W."/>
            <person name="Alvarado L."/>
            <person name="Arachchi H.M."/>
            <person name="Berlin A.M."/>
            <person name="Chapman S.B."/>
            <person name="Gainer-Dewar J."/>
            <person name="Goldberg J."/>
            <person name="Griggs A."/>
            <person name="Gujja S."/>
            <person name="Hansen M."/>
            <person name="Howarth C."/>
            <person name="Imamovic A."/>
            <person name="Ireland A."/>
            <person name="Larimer J."/>
            <person name="McCowan C."/>
            <person name="Murphy C."/>
            <person name="Pearson M."/>
            <person name="Poon T.W."/>
            <person name="Priest M."/>
            <person name="Roberts A."/>
            <person name="Saif S."/>
            <person name="Shea T."/>
            <person name="Sisk P."/>
            <person name="Sykes S."/>
            <person name="Wortman J."/>
            <person name="Nusbaum C."/>
            <person name="Birren B."/>
        </authorList>
    </citation>
    <scope>NUCLEOTIDE SEQUENCE [LARGE SCALE GENOMIC DNA]</scope>
    <source>
        <strain evidence="10 11">CBS 101466</strain>
    </source>
</reference>
<dbReference type="OrthoDB" id="10255000at2759"/>
<dbReference type="InParanoid" id="W2S4G9"/>
<feature type="domain" description="Centrosomin N-terminal motif 1" evidence="8">
    <location>
        <begin position="181"/>
        <end position="253"/>
    </location>
</feature>
<feature type="compositionally biased region" description="Polar residues" evidence="7">
    <location>
        <begin position="788"/>
        <end position="798"/>
    </location>
</feature>
<dbReference type="STRING" id="1220924.W2S4G9"/>
<dbReference type="HOGENOM" id="CLU_002168_1_0_1"/>
<dbReference type="VEuPathDB" id="FungiDB:HMPREF1541_02012"/>
<evidence type="ECO:0000256" key="5">
    <source>
        <dbReference type="ARBA" id="ARBA00023212"/>
    </source>
</evidence>
<protein>
    <recommendedName>
        <fullName evidence="12">Centrosomin N-terminal motif 1 domain-containing protein</fullName>
    </recommendedName>
</protein>
<dbReference type="InterPro" id="IPR012943">
    <property type="entry name" value="Cnn_1N"/>
</dbReference>
<dbReference type="Pfam" id="PF10495">
    <property type="entry name" value="PACT_coil_coil"/>
    <property type="match status" value="1"/>
</dbReference>
<feature type="compositionally biased region" description="Basic and acidic residues" evidence="7">
    <location>
        <begin position="423"/>
        <end position="486"/>
    </location>
</feature>
<evidence type="ECO:0000313" key="11">
    <source>
        <dbReference type="Proteomes" id="UP000030752"/>
    </source>
</evidence>
<evidence type="ECO:0000259" key="9">
    <source>
        <dbReference type="Pfam" id="PF10495"/>
    </source>
</evidence>
<dbReference type="PANTHER" id="PTHR43941">
    <property type="entry name" value="STRUCTURAL MAINTENANCE OF CHROMOSOMES PROTEIN 2"/>
    <property type="match status" value="1"/>
</dbReference>
<feature type="region of interest" description="Disordered" evidence="7">
    <location>
        <begin position="96"/>
        <end position="172"/>
    </location>
</feature>
<dbReference type="GO" id="GO:0005737">
    <property type="term" value="C:cytoplasm"/>
    <property type="evidence" value="ECO:0007669"/>
    <property type="project" value="UniProtKB-ARBA"/>
</dbReference>
<organism evidence="10 11">
    <name type="scientific">Cyphellophora europaea (strain CBS 101466)</name>
    <name type="common">Phialophora europaea</name>
    <dbReference type="NCBI Taxonomy" id="1220924"/>
    <lineage>
        <taxon>Eukaryota</taxon>
        <taxon>Fungi</taxon>
        <taxon>Dikarya</taxon>
        <taxon>Ascomycota</taxon>
        <taxon>Pezizomycotina</taxon>
        <taxon>Eurotiomycetes</taxon>
        <taxon>Chaetothyriomycetidae</taxon>
        <taxon>Chaetothyriales</taxon>
        <taxon>Cyphellophoraceae</taxon>
        <taxon>Cyphellophora</taxon>
    </lineage>
</organism>
<keyword evidence="3" id="KW-0597">Phosphoprotein</keyword>
<dbReference type="InterPro" id="IPR019528">
    <property type="entry name" value="PACT_domain"/>
</dbReference>
<evidence type="ECO:0000256" key="2">
    <source>
        <dbReference type="ARBA" id="ARBA00022490"/>
    </source>
</evidence>
<evidence type="ECO:0000259" key="8">
    <source>
        <dbReference type="Pfam" id="PF07989"/>
    </source>
</evidence>
<dbReference type="Pfam" id="PF07989">
    <property type="entry name" value="Cnn_1N"/>
    <property type="match status" value="1"/>
</dbReference>
<feature type="region of interest" description="Disordered" evidence="7">
    <location>
        <begin position="326"/>
        <end position="486"/>
    </location>
</feature>
<dbReference type="GO" id="GO:0005815">
    <property type="term" value="C:microtubule organizing center"/>
    <property type="evidence" value="ECO:0007669"/>
    <property type="project" value="UniProtKB-SubCell"/>
</dbReference>
<evidence type="ECO:0000256" key="6">
    <source>
        <dbReference type="SAM" id="Coils"/>
    </source>
</evidence>
<dbReference type="PANTHER" id="PTHR43941:SF1">
    <property type="entry name" value="STRUCTURAL MAINTENANCE OF CHROMOSOMES PROTEIN 2"/>
    <property type="match status" value="1"/>
</dbReference>
<dbReference type="GeneID" id="19969351"/>
<evidence type="ECO:0000256" key="7">
    <source>
        <dbReference type="SAM" id="MobiDB-lite"/>
    </source>
</evidence>
<accession>W2S4G9</accession>
<keyword evidence="11" id="KW-1185">Reference proteome</keyword>
<evidence type="ECO:0008006" key="12">
    <source>
        <dbReference type="Google" id="ProtNLM"/>
    </source>
</evidence>